<dbReference type="PROSITE" id="PS51746">
    <property type="entry name" value="PPM_2"/>
    <property type="match status" value="1"/>
</dbReference>
<dbReference type="GO" id="GO:0004722">
    <property type="term" value="F:protein serine/threonine phosphatase activity"/>
    <property type="evidence" value="ECO:0007669"/>
    <property type="project" value="UniProtKB-EC"/>
</dbReference>
<proteinExistence type="inferred from homology"/>
<dbReference type="SUPFAM" id="SSF81606">
    <property type="entry name" value="PP2C-like"/>
    <property type="match status" value="1"/>
</dbReference>
<dbReference type="FunCoup" id="A0A401H5Q7">
    <property type="interactions" value="881"/>
</dbReference>
<evidence type="ECO:0000256" key="3">
    <source>
        <dbReference type="ARBA" id="ARBA00006702"/>
    </source>
</evidence>
<sequence length="413" mass="45346">MGNYLSIPVTTKFTTHDGNDKFAYAVCATQGWRTVMEDTHITQLNLDQRDETNALFAVFDGHSDIAPSKFASENLHKILVAGTEYTEKAYPKALKKAFLETDAQLSKFVGNFGGCTATVSLITPEGTIYVANAGDSRAVLSVKGEAKPLSVDHKPNVETEKARITGAGGFVERNRVNGEIAMSRALGDFRLKKNSELPPEKQAVTSDPEITQHQLSGEDEFLVLACDGIWDCVSSQDVVNMVRLFLSQGMTLPKVCEEICNHCIAPNADGAFGNDNMTIVIVALLQGRTTEEWYKWITERTTSRYGYETPEKPPQLYSPTALKYFKEKMEVYEEGKRKRKELKARKLQAEDGAGVPVVDKAVDEVGDQDHQVIQSQGDDSREAGGFQTKPQFDETQPSGGSENVAEVASAQTG</sequence>
<comment type="cofactor">
    <cofactor evidence="2">
        <name>Mg(2+)</name>
        <dbReference type="ChEBI" id="CHEBI:18420"/>
    </cofactor>
</comment>
<dbReference type="Gene3D" id="3.60.40.10">
    <property type="entry name" value="PPM-type phosphatase domain"/>
    <property type="match status" value="1"/>
</dbReference>
<keyword evidence="5" id="KW-0464">Manganese</keyword>
<protein>
    <recommendedName>
        <fullName evidence="4">protein-serine/threonine phosphatase</fullName>
        <ecNumber evidence="4">3.1.3.16</ecNumber>
    </recommendedName>
</protein>
<dbReference type="Proteomes" id="UP000287166">
    <property type="component" value="Unassembled WGS sequence"/>
</dbReference>
<dbReference type="PANTHER" id="PTHR13832">
    <property type="entry name" value="PROTEIN PHOSPHATASE 2C"/>
    <property type="match status" value="1"/>
</dbReference>
<evidence type="ECO:0000256" key="6">
    <source>
        <dbReference type="SAM" id="MobiDB-lite"/>
    </source>
</evidence>
<gene>
    <name evidence="8" type="ORF">SCP_1700560</name>
</gene>
<feature type="compositionally biased region" description="Polar residues" evidence="6">
    <location>
        <begin position="388"/>
        <end position="401"/>
    </location>
</feature>
<dbReference type="InParanoid" id="A0A401H5Q7"/>
<evidence type="ECO:0000256" key="5">
    <source>
        <dbReference type="ARBA" id="ARBA00023211"/>
    </source>
</evidence>
<evidence type="ECO:0000256" key="2">
    <source>
        <dbReference type="ARBA" id="ARBA00001946"/>
    </source>
</evidence>
<dbReference type="EC" id="3.1.3.16" evidence="4"/>
<dbReference type="OrthoDB" id="10264738at2759"/>
<comment type="caution">
    <text evidence="8">The sequence shown here is derived from an EMBL/GenBank/DDBJ whole genome shotgun (WGS) entry which is preliminary data.</text>
</comment>
<dbReference type="STRING" id="139825.A0A401H5Q7"/>
<dbReference type="InterPro" id="IPR015655">
    <property type="entry name" value="PP2C"/>
</dbReference>
<dbReference type="SMART" id="SM00332">
    <property type="entry name" value="PP2Cc"/>
    <property type="match status" value="1"/>
</dbReference>
<dbReference type="EMBL" id="BFAD01000017">
    <property type="protein sequence ID" value="GBE89731.1"/>
    <property type="molecule type" value="Genomic_DNA"/>
</dbReference>
<comment type="cofactor">
    <cofactor evidence="1">
        <name>Mn(2+)</name>
        <dbReference type="ChEBI" id="CHEBI:29035"/>
    </cofactor>
</comment>
<evidence type="ECO:0000313" key="9">
    <source>
        <dbReference type="Proteomes" id="UP000287166"/>
    </source>
</evidence>
<name>A0A401H5Q7_9APHY</name>
<keyword evidence="9" id="KW-1185">Reference proteome</keyword>
<dbReference type="Pfam" id="PF00481">
    <property type="entry name" value="PP2C"/>
    <property type="match status" value="1"/>
</dbReference>
<evidence type="ECO:0000313" key="8">
    <source>
        <dbReference type="EMBL" id="GBE89731.1"/>
    </source>
</evidence>
<evidence type="ECO:0000256" key="1">
    <source>
        <dbReference type="ARBA" id="ARBA00001936"/>
    </source>
</evidence>
<reference evidence="8 9" key="1">
    <citation type="journal article" date="2018" name="Sci. Rep.">
        <title>Genome sequence of the cauliflower mushroom Sparassis crispa (Hanabiratake) and its association with beneficial usage.</title>
        <authorList>
            <person name="Kiyama R."/>
            <person name="Furutani Y."/>
            <person name="Kawaguchi K."/>
            <person name="Nakanishi T."/>
        </authorList>
    </citation>
    <scope>NUCLEOTIDE SEQUENCE [LARGE SCALE GENOMIC DNA]</scope>
</reference>
<evidence type="ECO:0000256" key="4">
    <source>
        <dbReference type="ARBA" id="ARBA00013081"/>
    </source>
</evidence>
<comment type="similarity">
    <text evidence="3">Belongs to the PP2C family.</text>
</comment>
<dbReference type="CDD" id="cd00143">
    <property type="entry name" value="PP2Cc"/>
    <property type="match status" value="1"/>
</dbReference>
<dbReference type="PANTHER" id="PTHR13832:SF565">
    <property type="entry name" value="AT28366P-RELATED"/>
    <property type="match status" value="1"/>
</dbReference>
<evidence type="ECO:0000259" key="7">
    <source>
        <dbReference type="PROSITE" id="PS51746"/>
    </source>
</evidence>
<accession>A0A401H5Q7</accession>
<dbReference type="RefSeq" id="XP_027620644.1">
    <property type="nucleotide sequence ID" value="XM_027764843.1"/>
</dbReference>
<feature type="domain" description="PPM-type phosphatase" evidence="7">
    <location>
        <begin position="23"/>
        <end position="284"/>
    </location>
</feature>
<organism evidence="8 9">
    <name type="scientific">Sparassis crispa</name>
    <dbReference type="NCBI Taxonomy" id="139825"/>
    <lineage>
        <taxon>Eukaryota</taxon>
        <taxon>Fungi</taxon>
        <taxon>Dikarya</taxon>
        <taxon>Basidiomycota</taxon>
        <taxon>Agaricomycotina</taxon>
        <taxon>Agaricomycetes</taxon>
        <taxon>Polyporales</taxon>
        <taxon>Sparassidaceae</taxon>
        <taxon>Sparassis</taxon>
    </lineage>
</organism>
<feature type="region of interest" description="Disordered" evidence="6">
    <location>
        <begin position="362"/>
        <end position="413"/>
    </location>
</feature>
<dbReference type="InterPro" id="IPR036457">
    <property type="entry name" value="PPM-type-like_dom_sf"/>
</dbReference>
<dbReference type="InterPro" id="IPR001932">
    <property type="entry name" value="PPM-type_phosphatase-like_dom"/>
</dbReference>
<dbReference type="AlphaFoldDB" id="A0A401H5Q7"/>
<dbReference type="GeneID" id="38786648"/>